<dbReference type="PROSITE" id="PS51029">
    <property type="entry name" value="MADF"/>
    <property type="match status" value="1"/>
</dbReference>
<feature type="compositionally biased region" description="Low complexity" evidence="2">
    <location>
        <begin position="295"/>
        <end position="316"/>
    </location>
</feature>
<comment type="subcellular location">
    <subcellularLocation>
        <location evidence="1">Nucleus</location>
    </subcellularLocation>
</comment>
<dbReference type="InterPro" id="IPR039353">
    <property type="entry name" value="TF_Adf1"/>
</dbReference>
<keyword evidence="6" id="KW-1185">Reference proteome</keyword>
<reference evidence="6" key="1">
    <citation type="submission" date="2013-09" db="EMBL/GenBank/DDBJ databases">
        <title>The Genome Sequence of Anopheles maculatus species B.</title>
        <authorList>
            <consortium name="The Broad Institute Genomics Platform"/>
            <person name="Neafsey D.E."/>
            <person name="Besansky N."/>
            <person name="Howell P."/>
            <person name="Walton C."/>
            <person name="Young S.K."/>
            <person name="Zeng Q."/>
            <person name="Gargeya S."/>
            <person name="Fitzgerald M."/>
            <person name="Haas B."/>
            <person name="Abouelleil A."/>
            <person name="Allen A.W."/>
            <person name="Alvarado L."/>
            <person name="Arachchi H.M."/>
            <person name="Berlin A.M."/>
            <person name="Chapman S.B."/>
            <person name="Gainer-Dewar J."/>
            <person name="Goldberg J."/>
            <person name="Griggs A."/>
            <person name="Gujja S."/>
            <person name="Hansen M."/>
            <person name="Howarth C."/>
            <person name="Imamovic A."/>
            <person name="Ireland A."/>
            <person name="Larimer J."/>
            <person name="McCowan C."/>
            <person name="Murphy C."/>
            <person name="Pearson M."/>
            <person name="Poon T.W."/>
            <person name="Priest M."/>
            <person name="Roberts A."/>
            <person name="Saif S."/>
            <person name="Shea T."/>
            <person name="Sisk P."/>
            <person name="Sykes S."/>
            <person name="Wortman J."/>
            <person name="Nusbaum C."/>
            <person name="Birren B."/>
        </authorList>
    </citation>
    <scope>NUCLEOTIDE SEQUENCE [LARGE SCALE GENOMIC DNA]</scope>
    <source>
        <strain evidence="6">maculatus3</strain>
    </source>
</reference>
<accession>A0A182T9T8</accession>
<dbReference type="AlphaFoldDB" id="A0A182T9T8"/>
<organism evidence="5 6">
    <name type="scientific">Anopheles maculatus</name>
    <dbReference type="NCBI Taxonomy" id="74869"/>
    <lineage>
        <taxon>Eukaryota</taxon>
        <taxon>Metazoa</taxon>
        <taxon>Ecdysozoa</taxon>
        <taxon>Arthropoda</taxon>
        <taxon>Hexapoda</taxon>
        <taxon>Insecta</taxon>
        <taxon>Pterygota</taxon>
        <taxon>Neoptera</taxon>
        <taxon>Endopterygota</taxon>
        <taxon>Diptera</taxon>
        <taxon>Nematocera</taxon>
        <taxon>Culicoidea</taxon>
        <taxon>Culicidae</taxon>
        <taxon>Anophelinae</taxon>
        <taxon>Anopheles</taxon>
        <taxon>Anopheles maculatus group</taxon>
    </lineage>
</organism>
<name>A0A182T9T8_9DIPT</name>
<dbReference type="GO" id="GO:0005667">
    <property type="term" value="C:transcription regulator complex"/>
    <property type="evidence" value="ECO:0007669"/>
    <property type="project" value="TreeGrafter"/>
</dbReference>
<dbReference type="PANTHER" id="PTHR12243:SF67">
    <property type="entry name" value="COREPRESSOR OF PANGOLIN, ISOFORM A-RELATED"/>
    <property type="match status" value="1"/>
</dbReference>
<evidence type="ECO:0000259" key="3">
    <source>
        <dbReference type="PROSITE" id="PS51029"/>
    </source>
</evidence>
<evidence type="ECO:0000313" key="5">
    <source>
        <dbReference type="EnsemblMetazoa" id="AMAM022534-PA"/>
    </source>
</evidence>
<dbReference type="Pfam" id="PF10545">
    <property type="entry name" value="MADF_DNA_bdg"/>
    <property type="match status" value="1"/>
</dbReference>
<proteinExistence type="predicted"/>
<protein>
    <recommendedName>
        <fullName evidence="7">MADF domain-containing protein</fullName>
    </recommendedName>
</protein>
<feature type="region of interest" description="Disordered" evidence="2">
    <location>
        <begin position="253"/>
        <end position="336"/>
    </location>
</feature>
<dbReference type="VEuPathDB" id="VectorBase:AMAM022534"/>
<dbReference type="GO" id="GO:0005634">
    <property type="term" value="C:nucleus"/>
    <property type="evidence" value="ECO:0007669"/>
    <property type="project" value="UniProtKB-SubCell"/>
</dbReference>
<dbReference type="InterPro" id="IPR006578">
    <property type="entry name" value="MADF-dom"/>
</dbReference>
<evidence type="ECO:0000313" key="6">
    <source>
        <dbReference type="Proteomes" id="UP000075901"/>
    </source>
</evidence>
<reference evidence="5" key="2">
    <citation type="submission" date="2020-05" db="UniProtKB">
        <authorList>
            <consortium name="EnsemblMetazoa"/>
        </authorList>
    </citation>
    <scope>IDENTIFICATION</scope>
    <source>
        <strain evidence="5">maculatus3</strain>
    </source>
</reference>
<dbReference type="InterPro" id="IPR004210">
    <property type="entry name" value="BESS_motif"/>
</dbReference>
<feature type="domain" description="BESS" evidence="4">
    <location>
        <begin position="336"/>
        <end position="375"/>
    </location>
</feature>
<dbReference type="GO" id="GO:0003677">
    <property type="term" value="F:DNA binding"/>
    <property type="evidence" value="ECO:0007669"/>
    <property type="project" value="InterPro"/>
</dbReference>
<evidence type="ECO:0000256" key="1">
    <source>
        <dbReference type="PROSITE-ProRule" id="PRU00371"/>
    </source>
</evidence>
<evidence type="ECO:0000259" key="4">
    <source>
        <dbReference type="PROSITE" id="PS51031"/>
    </source>
</evidence>
<dbReference type="PROSITE" id="PS51031">
    <property type="entry name" value="BESS"/>
    <property type="match status" value="1"/>
</dbReference>
<evidence type="ECO:0000256" key="2">
    <source>
        <dbReference type="SAM" id="MobiDB-lite"/>
    </source>
</evidence>
<dbReference type="SMART" id="SM00595">
    <property type="entry name" value="MADF"/>
    <property type="match status" value="1"/>
</dbReference>
<dbReference type="Proteomes" id="UP000075901">
    <property type="component" value="Unassembled WGS sequence"/>
</dbReference>
<feature type="compositionally biased region" description="Basic and acidic residues" evidence="2">
    <location>
        <begin position="281"/>
        <end position="291"/>
    </location>
</feature>
<evidence type="ECO:0008006" key="7">
    <source>
        <dbReference type="Google" id="ProtNLM"/>
    </source>
</evidence>
<dbReference type="Pfam" id="PF02944">
    <property type="entry name" value="BESS"/>
    <property type="match status" value="1"/>
</dbReference>
<dbReference type="EnsemblMetazoa" id="AMAM022534-RA">
    <property type="protein sequence ID" value="AMAM022534-PA"/>
    <property type="gene ID" value="AMAM022534"/>
</dbReference>
<keyword evidence="1" id="KW-0539">Nucleus</keyword>
<dbReference type="GO" id="GO:0006357">
    <property type="term" value="P:regulation of transcription by RNA polymerase II"/>
    <property type="evidence" value="ECO:0007669"/>
    <property type="project" value="TreeGrafter"/>
</dbReference>
<dbReference type="PANTHER" id="PTHR12243">
    <property type="entry name" value="MADF DOMAIN TRANSCRIPTION FACTOR"/>
    <property type="match status" value="1"/>
</dbReference>
<feature type="domain" description="MADF" evidence="3">
    <location>
        <begin position="41"/>
        <end position="124"/>
    </location>
</feature>
<sequence>MLEEVQYIKLPSKAYRTIRNTNFSVDGLPPKRHFVKVNVAEFVNEIKKRPILYNVLHKDYKRICLRNNSWVEVALAMNLSVQECKKRWRSMRDAFLKTVRNKNEKERKSWIHYRLLEFMLPYVAFPKEDYETANDYTQCSDIDESMDYVEFDTDEELYDGPVTVSYVTQDGKQVFQVMHTPVQDDISTGGVIIQEETEEEIEDCNEEQLLQPFACNLTTGTEYLLASCTDDESEHETVLYEESTNTAVIHHEKLAQPPGPDDPACWNSQEEPDDTLQSDPDPPRKRTRTEPAKVPSTASSRPSSPFPAPSLSAAAPAPNPPPQEESKETDARLGITDPDERFLLSCAPILRRLPNKKNVLARLKIQQMLFELEYDEKYTYEGT</sequence>